<dbReference type="Pfam" id="PF00240">
    <property type="entry name" value="ubiquitin"/>
    <property type="match status" value="1"/>
</dbReference>
<dbReference type="Proteomes" id="UP001347796">
    <property type="component" value="Unassembled WGS sequence"/>
</dbReference>
<keyword evidence="3" id="KW-1185">Reference proteome</keyword>
<dbReference type="PROSITE" id="PS50053">
    <property type="entry name" value="UBIQUITIN_2"/>
    <property type="match status" value="1"/>
</dbReference>
<sequence>MSRFSSKYVVHKAVPGDSESSYIDVYIQRISNGSRFIIENISRDLLVSSLKDLIQDHNGIPPNHQKLFYIDYDGVQHTLKNHRKLSCYHVTDGSTIYLADLRTDDGSPRLRRR</sequence>
<feature type="domain" description="Ubiquitin-like" evidence="1">
    <location>
        <begin position="23"/>
        <end position="98"/>
    </location>
</feature>
<dbReference type="CDD" id="cd17039">
    <property type="entry name" value="Ubl_ubiquitin_like"/>
    <property type="match status" value="1"/>
</dbReference>
<organism evidence="2 3">
    <name type="scientific">Patella caerulea</name>
    <name type="common">Rayed Mediterranean limpet</name>
    <dbReference type="NCBI Taxonomy" id="87958"/>
    <lineage>
        <taxon>Eukaryota</taxon>
        <taxon>Metazoa</taxon>
        <taxon>Spiralia</taxon>
        <taxon>Lophotrochozoa</taxon>
        <taxon>Mollusca</taxon>
        <taxon>Gastropoda</taxon>
        <taxon>Patellogastropoda</taxon>
        <taxon>Patelloidea</taxon>
        <taxon>Patellidae</taxon>
        <taxon>Patella</taxon>
    </lineage>
</organism>
<reference evidence="2 3" key="1">
    <citation type="submission" date="2024-01" db="EMBL/GenBank/DDBJ databases">
        <title>The genome of the rayed Mediterranean limpet Patella caerulea (Linnaeus, 1758).</title>
        <authorList>
            <person name="Anh-Thu Weber A."/>
            <person name="Halstead-Nussloch G."/>
        </authorList>
    </citation>
    <scope>NUCLEOTIDE SEQUENCE [LARGE SCALE GENOMIC DNA]</scope>
    <source>
        <strain evidence="2">AATW-2023a</strain>
        <tissue evidence="2">Whole specimen</tissue>
    </source>
</reference>
<dbReference type="InterPro" id="IPR029071">
    <property type="entry name" value="Ubiquitin-like_domsf"/>
</dbReference>
<protein>
    <recommendedName>
        <fullName evidence="1">Ubiquitin-like domain-containing protein</fullName>
    </recommendedName>
</protein>
<dbReference type="InterPro" id="IPR000626">
    <property type="entry name" value="Ubiquitin-like_dom"/>
</dbReference>
<proteinExistence type="predicted"/>
<gene>
    <name evidence="2" type="ORF">SNE40_017450</name>
</gene>
<dbReference type="AlphaFoldDB" id="A0AAN8JHD8"/>
<evidence type="ECO:0000259" key="1">
    <source>
        <dbReference type="PROSITE" id="PS50053"/>
    </source>
</evidence>
<dbReference type="SUPFAM" id="SSF54236">
    <property type="entry name" value="Ubiquitin-like"/>
    <property type="match status" value="1"/>
</dbReference>
<dbReference type="Gene3D" id="3.10.20.90">
    <property type="entry name" value="Phosphatidylinositol 3-kinase Catalytic Subunit, Chain A, domain 1"/>
    <property type="match status" value="1"/>
</dbReference>
<dbReference type="EMBL" id="JAZGQO010000011">
    <property type="protein sequence ID" value="KAK6174113.1"/>
    <property type="molecule type" value="Genomic_DNA"/>
</dbReference>
<evidence type="ECO:0000313" key="2">
    <source>
        <dbReference type="EMBL" id="KAK6174113.1"/>
    </source>
</evidence>
<name>A0AAN8JHD8_PATCE</name>
<comment type="caution">
    <text evidence="2">The sequence shown here is derived from an EMBL/GenBank/DDBJ whole genome shotgun (WGS) entry which is preliminary data.</text>
</comment>
<accession>A0AAN8JHD8</accession>
<evidence type="ECO:0000313" key="3">
    <source>
        <dbReference type="Proteomes" id="UP001347796"/>
    </source>
</evidence>